<dbReference type="InterPro" id="IPR015854">
    <property type="entry name" value="ABC_transpr_LolD-like"/>
</dbReference>
<dbReference type="InterPro" id="IPR003593">
    <property type="entry name" value="AAA+_ATPase"/>
</dbReference>
<dbReference type="InterPro" id="IPR017911">
    <property type="entry name" value="MacB-like_ATP-bd"/>
</dbReference>
<dbReference type="RefSeq" id="WP_116282932.1">
    <property type="nucleotide sequence ID" value="NZ_NBXA01000020.1"/>
</dbReference>
<dbReference type="InterPro" id="IPR027417">
    <property type="entry name" value="P-loop_NTPase"/>
</dbReference>
<dbReference type="InterPro" id="IPR003439">
    <property type="entry name" value="ABC_transporter-like_ATP-bd"/>
</dbReference>
<evidence type="ECO:0000256" key="2">
    <source>
        <dbReference type="ARBA" id="ARBA00022741"/>
    </source>
</evidence>
<dbReference type="PROSITE" id="PS00211">
    <property type="entry name" value="ABC_TRANSPORTER_1"/>
    <property type="match status" value="1"/>
</dbReference>
<dbReference type="GO" id="GO:0005524">
    <property type="term" value="F:ATP binding"/>
    <property type="evidence" value="ECO:0007669"/>
    <property type="project" value="UniProtKB-KW"/>
</dbReference>
<dbReference type="AlphaFoldDB" id="A0A3E0VTD4"/>
<gene>
    <name evidence="5" type="ORF">B7R21_09090</name>
</gene>
<proteinExistence type="predicted"/>
<dbReference type="PANTHER" id="PTHR24220">
    <property type="entry name" value="IMPORT ATP-BINDING PROTEIN"/>
    <property type="match status" value="1"/>
</dbReference>
<dbReference type="PANTHER" id="PTHR24220:SF685">
    <property type="entry name" value="ABC TRANSPORTER RELATED"/>
    <property type="match status" value="1"/>
</dbReference>
<dbReference type="Proteomes" id="UP000256709">
    <property type="component" value="Unassembled WGS sequence"/>
</dbReference>
<dbReference type="EMBL" id="NBXA01000020">
    <property type="protein sequence ID" value="RFA12991.1"/>
    <property type="molecule type" value="Genomic_DNA"/>
</dbReference>
<dbReference type="Pfam" id="PF00005">
    <property type="entry name" value="ABC_tran"/>
    <property type="match status" value="1"/>
</dbReference>
<evidence type="ECO:0000256" key="3">
    <source>
        <dbReference type="ARBA" id="ARBA00022840"/>
    </source>
</evidence>
<accession>A0A3E0VTD4</accession>
<evidence type="ECO:0000256" key="1">
    <source>
        <dbReference type="ARBA" id="ARBA00022448"/>
    </source>
</evidence>
<dbReference type="PROSITE" id="PS50893">
    <property type="entry name" value="ABC_TRANSPORTER_2"/>
    <property type="match status" value="1"/>
</dbReference>
<evidence type="ECO:0000313" key="5">
    <source>
        <dbReference type="EMBL" id="RFA12991.1"/>
    </source>
</evidence>
<name>A0A3E0VTD4_9MICO</name>
<evidence type="ECO:0000259" key="4">
    <source>
        <dbReference type="PROSITE" id="PS50893"/>
    </source>
</evidence>
<dbReference type="InterPro" id="IPR017871">
    <property type="entry name" value="ABC_transporter-like_CS"/>
</dbReference>
<dbReference type="GO" id="GO:0022857">
    <property type="term" value="F:transmembrane transporter activity"/>
    <property type="evidence" value="ECO:0007669"/>
    <property type="project" value="TreeGrafter"/>
</dbReference>
<organism evidence="5 6">
    <name type="scientific">Subtercola boreus</name>
    <dbReference type="NCBI Taxonomy" id="120213"/>
    <lineage>
        <taxon>Bacteria</taxon>
        <taxon>Bacillati</taxon>
        <taxon>Actinomycetota</taxon>
        <taxon>Actinomycetes</taxon>
        <taxon>Micrococcales</taxon>
        <taxon>Microbacteriaceae</taxon>
        <taxon>Subtercola</taxon>
    </lineage>
</organism>
<dbReference type="SUPFAM" id="SSF52540">
    <property type="entry name" value="P-loop containing nucleoside triphosphate hydrolases"/>
    <property type="match status" value="1"/>
</dbReference>
<evidence type="ECO:0000313" key="6">
    <source>
        <dbReference type="Proteomes" id="UP000256709"/>
    </source>
</evidence>
<comment type="caution">
    <text evidence="5">The sequence shown here is derived from an EMBL/GenBank/DDBJ whole genome shotgun (WGS) entry which is preliminary data.</text>
</comment>
<dbReference type="CDD" id="cd03255">
    <property type="entry name" value="ABC_MJ0796_LolCDE_FtsE"/>
    <property type="match status" value="1"/>
</dbReference>
<dbReference type="SMART" id="SM00382">
    <property type="entry name" value="AAA"/>
    <property type="match status" value="1"/>
</dbReference>
<keyword evidence="1" id="KW-0813">Transport</keyword>
<sequence>MITLENVTLTYPDGASRIVAVDSVSLTISRGSVVGITGPSGSGKSSLLAVISTLIRPDSGSVRIDDVEVTALSPAERAALRRDHLGIVFQQSNLLPALTSLEQLLVMERLGSGRQRSGSRRHGRSHAMDLLAAVGVERQADRMPAMLSGGERQRVNIARALMNDPTVLVIDEPTSSLDQARGTSILNLITRLTIEQNTATVLVTHDEQQLHRFDTSYLMVDGVATRQGAPGPSTLAGEAVTADA</sequence>
<protein>
    <submittedName>
        <fullName evidence="5">ABC transporter ATP-binding protein</fullName>
    </submittedName>
</protein>
<keyword evidence="3 5" id="KW-0067">ATP-binding</keyword>
<dbReference type="GO" id="GO:0005886">
    <property type="term" value="C:plasma membrane"/>
    <property type="evidence" value="ECO:0007669"/>
    <property type="project" value="TreeGrafter"/>
</dbReference>
<dbReference type="Gene3D" id="3.40.50.300">
    <property type="entry name" value="P-loop containing nucleotide triphosphate hydrolases"/>
    <property type="match status" value="1"/>
</dbReference>
<dbReference type="GO" id="GO:0016887">
    <property type="term" value="F:ATP hydrolysis activity"/>
    <property type="evidence" value="ECO:0007669"/>
    <property type="project" value="InterPro"/>
</dbReference>
<feature type="domain" description="ABC transporter" evidence="4">
    <location>
        <begin position="2"/>
        <end position="244"/>
    </location>
</feature>
<dbReference type="OrthoDB" id="9802264at2"/>
<keyword evidence="2" id="KW-0547">Nucleotide-binding</keyword>
<reference evidence="5 6" key="1">
    <citation type="submission" date="2017-04" db="EMBL/GenBank/DDBJ databases">
        <title>Comparative genome analysis of Subtercola boreus.</title>
        <authorList>
            <person name="Cho Y.-J."/>
            <person name="Cho A."/>
            <person name="Kim O.-S."/>
            <person name="Lee J.-I."/>
        </authorList>
    </citation>
    <scope>NUCLEOTIDE SEQUENCE [LARGE SCALE GENOMIC DNA]</scope>
    <source>
        <strain evidence="5 6">P27444</strain>
    </source>
</reference>